<sequence length="1399" mass="158791">MAPTHKGVKGSSMNKLRYDMVINYLETGYALCQGDLVTFEQKQMFKLRCADLDSNYEQFVELHLLMEAESSDDFNSDEHKVKFNSVTDIYYAVKLKYLSLFPQNVIKQECPEMSVNFNHHTLLPKVQIPTFTGKIEDYAHFIDLFESIIGSQNTLSDTQKMYYLFGALGGEAKSLGQHLSITGDNYSVLLDILKSRYGNKRLQADRLLNTLLAITSVNKSLSSLKNFLNILLETTKGLEKLQFPVQHWSYLLLHINLNKLDTSLKRDFEDKYSEKDLPTFDDFIAFLTRHVQILETANINRPTVSTKLHSHVTTTNQGDHAFGGKCFYCKNLQHHLSKCDKFIKLKPFYRKQLVSNNHLCFRCLNKHNINECRSTMICNKCQSDKHHFLLHFDFRRSENQFGSQARGHTEVTPALVPAVAGPSGQSSASGFSTQPPNVLHAVSATTARRAVLLSTAVVRVLDNSGNYQEARALIDGGSQSTFITKECVTRLGLRVKRLNNTFNISGIGGKRQACDSSVILRISPRHVDQGLITSGLVINKISRDLPSCSLPSNLLEYYSGLNLADNQFYKSRKIDILLGADIINEILLNGDIVRVQGMPLAMNTIFGYILMGPVSCTENNNTQADISQSFHVSTDTLLEKFWEVEEIPGKVVNPKDDECETYFKNTYERDESGRYVVRLPFLSDAPKLGDSKQQALKRFFAMEKRLQANALLREKYVQFMKEYQDMGHMTPCTDIPQYSCYIIPHHGIFKANSDKIRCVFDGSCRTSSGVSLNDCLHAGPKLQQDIMKVICLFRLFKVVITSDIKMMFRMIKVHEDDKKYQLIFWRESPELPLQLFKLNTITYGLKSSPYLAIRSLRQLADDSELEYPDIAQVLRTSVYTDDILAGANNLKEAQKLKQNLVNVLSSGGFELRKWLSNDKRLLQDIPADYREKPHIFDSDTLDFVKILGIQWNPVADTFTYHTTLDEEKSCTKRMILSTLARMFNPMGWISPVILQGKVLMQKLWSLQLAWDDKPPPNIIAEWTDICKSLPMLRDLSLERFVLADNMTACSLHGFSDASELGYGAAVYIRSVNRKGNVKVSLLMAKTRVAPLKFKLTIPKMELSGAALLVKLLNYIYLTIKDRINIEEIFCWSDSTITLSWLRISPHLLQTFEGNRVSQIINCGLDIKWRHLPSELNPADVASRGCRAHELVSHRLWWAPEWLFGNADTWPVNIIDKVSDIPGMRKQCITSHAVQITSSVDLSLFSKYSSLSKLIAVVGYCFRFLNNTRYPLNKLKGVLSVAERQGTLNRLIKLAQLEKFSREIELLEAQKPCSVRLRRLMPFIDEDGLIRVGGRLELSNLPFAAKHPVLLPKSHKLTSLIIDYHHKLHCHIGATALQAILQQNGPSKLSPSHELLLAQG</sequence>
<dbReference type="Proteomes" id="UP000824533">
    <property type="component" value="Linkage Group LG29"/>
</dbReference>
<name>A0ACC1CER4_9NEOP</name>
<dbReference type="EMBL" id="CM034415">
    <property type="protein sequence ID" value="KAJ0169971.1"/>
    <property type="molecule type" value="Genomic_DNA"/>
</dbReference>
<gene>
    <name evidence="1" type="ORF">K1T71_014577</name>
</gene>
<evidence type="ECO:0000313" key="1">
    <source>
        <dbReference type="EMBL" id="KAJ0169971.1"/>
    </source>
</evidence>
<evidence type="ECO:0000313" key="2">
    <source>
        <dbReference type="Proteomes" id="UP000824533"/>
    </source>
</evidence>
<accession>A0ACC1CER4</accession>
<proteinExistence type="predicted"/>
<comment type="caution">
    <text evidence="1">The sequence shown here is derived from an EMBL/GenBank/DDBJ whole genome shotgun (WGS) entry which is preliminary data.</text>
</comment>
<organism evidence="1 2">
    <name type="scientific">Dendrolimus kikuchii</name>
    <dbReference type="NCBI Taxonomy" id="765133"/>
    <lineage>
        <taxon>Eukaryota</taxon>
        <taxon>Metazoa</taxon>
        <taxon>Ecdysozoa</taxon>
        <taxon>Arthropoda</taxon>
        <taxon>Hexapoda</taxon>
        <taxon>Insecta</taxon>
        <taxon>Pterygota</taxon>
        <taxon>Neoptera</taxon>
        <taxon>Endopterygota</taxon>
        <taxon>Lepidoptera</taxon>
        <taxon>Glossata</taxon>
        <taxon>Ditrysia</taxon>
        <taxon>Bombycoidea</taxon>
        <taxon>Lasiocampidae</taxon>
        <taxon>Dendrolimus</taxon>
    </lineage>
</organism>
<protein>
    <submittedName>
        <fullName evidence="1">Uncharacterized protein</fullName>
    </submittedName>
</protein>
<reference evidence="1 2" key="1">
    <citation type="journal article" date="2021" name="Front. Genet.">
        <title>Chromosome-Level Genome Assembly Reveals Significant Gene Expansion in the Toll and IMD Signaling Pathways of Dendrolimus kikuchii.</title>
        <authorList>
            <person name="Zhou J."/>
            <person name="Wu P."/>
            <person name="Xiong Z."/>
            <person name="Liu N."/>
            <person name="Zhao N."/>
            <person name="Ji M."/>
            <person name="Qiu Y."/>
            <person name="Yang B."/>
        </authorList>
    </citation>
    <scope>NUCLEOTIDE SEQUENCE [LARGE SCALE GENOMIC DNA]</scope>
    <source>
        <strain evidence="1">Ann1</strain>
    </source>
</reference>
<keyword evidence="2" id="KW-1185">Reference proteome</keyword>